<dbReference type="FunFam" id="1.10.10.60:FF:000142">
    <property type="entry name" value="homeobox protein OTX2 isoform X2"/>
    <property type="match status" value="1"/>
</dbReference>
<comment type="caution">
    <text evidence="10">The sequence shown here is derived from an EMBL/GenBank/DDBJ whole genome shotgun (WGS) entry which is preliminary data.</text>
</comment>
<keyword evidence="2" id="KW-0217">Developmental protein</keyword>
<dbReference type="PANTHER" id="PTHR45793">
    <property type="entry name" value="HOMEOBOX PROTEIN"/>
    <property type="match status" value="1"/>
</dbReference>
<sequence>MAGFLKTTDLGAHPHSYGAPHHPHHSHGPPLPPGMPMTMTPFGLPHGLDAVGFPHQGMWGVNPRKQRRERTTFTRAQLDVLESLFGKTRYPDIFMREEVALKINLPESRVQVWFKNRRAKCRQQLQHQTSSSSSNLNSSKSSSSSSTRNSNSTSASTSSSSKTTNTTSNSTNSSGTKSSHIKVTPTHALSANPSNNNNNSGNSNNNNNNNTSNSTSATSNAVNSSLGALSTSNHHSTSSPILPITPSTSVSPPINVICKKELPYHHQNGLGNHQGMNNGSMDIKPGSGASSGYDSLKDSDLGITSVHHASYLNINSRLSQTGGNLTPLGSNSSIMTTPSPPITPQASGPLSYVPNHESYNFWHNQYNQYNPNNYNTPYYTTQMDYFNNQSQSGYNMSHSGYSPSNFGLSGGAMSGAMASQTFSSDYMTQQDKYVNMV</sequence>
<feature type="compositionally biased region" description="Low complexity" evidence="8">
    <location>
        <begin position="236"/>
        <end position="250"/>
    </location>
</feature>
<dbReference type="EMBL" id="JADBJN010000001">
    <property type="protein sequence ID" value="KAG5684472.1"/>
    <property type="molecule type" value="Genomic_DNA"/>
</dbReference>
<evidence type="ECO:0000256" key="3">
    <source>
        <dbReference type="ARBA" id="ARBA00023125"/>
    </source>
</evidence>
<evidence type="ECO:0000256" key="2">
    <source>
        <dbReference type="ARBA" id="ARBA00022473"/>
    </source>
</evidence>
<dbReference type="GO" id="GO:0005634">
    <property type="term" value="C:nucleus"/>
    <property type="evidence" value="ECO:0007669"/>
    <property type="project" value="UniProtKB-SubCell"/>
</dbReference>
<organism evidence="10 11">
    <name type="scientific">Polypedilum vanderplanki</name>
    <name type="common">Sleeping chironomid midge</name>
    <dbReference type="NCBI Taxonomy" id="319348"/>
    <lineage>
        <taxon>Eukaryota</taxon>
        <taxon>Metazoa</taxon>
        <taxon>Ecdysozoa</taxon>
        <taxon>Arthropoda</taxon>
        <taxon>Hexapoda</taxon>
        <taxon>Insecta</taxon>
        <taxon>Pterygota</taxon>
        <taxon>Neoptera</taxon>
        <taxon>Endopterygota</taxon>
        <taxon>Diptera</taxon>
        <taxon>Nematocera</taxon>
        <taxon>Chironomoidea</taxon>
        <taxon>Chironomidae</taxon>
        <taxon>Chironominae</taxon>
        <taxon>Polypedilum</taxon>
        <taxon>Polypedilum</taxon>
    </lineage>
</organism>
<gene>
    <name evidence="10" type="ORF">PVAND_013706</name>
</gene>
<feature type="region of interest" description="Disordered" evidence="8">
    <location>
        <begin position="268"/>
        <end position="292"/>
    </location>
</feature>
<accession>A0A9J6CRA7</accession>
<keyword evidence="4 6" id="KW-0371">Homeobox</keyword>
<dbReference type="PROSITE" id="PS50071">
    <property type="entry name" value="HOMEOBOX_2"/>
    <property type="match status" value="1"/>
</dbReference>
<evidence type="ECO:0000256" key="7">
    <source>
        <dbReference type="RuleBase" id="RU000682"/>
    </source>
</evidence>
<feature type="region of interest" description="Disordered" evidence="8">
    <location>
        <begin position="124"/>
        <end position="250"/>
    </location>
</feature>
<dbReference type="OrthoDB" id="6159439at2759"/>
<keyword evidence="11" id="KW-1185">Reference proteome</keyword>
<feature type="domain" description="Homeobox" evidence="9">
    <location>
        <begin position="64"/>
        <end position="124"/>
    </location>
</feature>
<dbReference type="Proteomes" id="UP001107558">
    <property type="component" value="Chromosome 1"/>
</dbReference>
<feature type="compositionally biased region" description="Polar residues" evidence="8">
    <location>
        <begin position="269"/>
        <end position="280"/>
    </location>
</feature>
<dbReference type="GO" id="GO:0000981">
    <property type="term" value="F:DNA-binding transcription factor activity, RNA polymerase II-specific"/>
    <property type="evidence" value="ECO:0007669"/>
    <property type="project" value="InterPro"/>
</dbReference>
<dbReference type="InterPro" id="IPR009057">
    <property type="entry name" value="Homeodomain-like_sf"/>
</dbReference>
<dbReference type="Gene3D" id="1.10.10.60">
    <property type="entry name" value="Homeodomain-like"/>
    <property type="match status" value="1"/>
</dbReference>
<evidence type="ECO:0000313" key="10">
    <source>
        <dbReference type="EMBL" id="KAG5684472.1"/>
    </source>
</evidence>
<feature type="compositionally biased region" description="Low complexity" evidence="8">
    <location>
        <begin position="129"/>
        <end position="178"/>
    </location>
</feature>
<dbReference type="CDD" id="cd00086">
    <property type="entry name" value="homeodomain"/>
    <property type="match status" value="1"/>
</dbReference>
<dbReference type="PROSITE" id="PS00027">
    <property type="entry name" value="HOMEOBOX_1"/>
    <property type="match status" value="1"/>
</dbReference>
<keyword evidence="3 6" id="KW-0238">DNA-binding</keyword>
<dbReference type="Pfam" id="PF00046">
    <property type="entry name" value="Homeodomain"/>
    <property type="match status" value="1"/>
</dbReference>
<proteinExistence type="predicted"/>
<evidence type="ECO:0000313" key="11">
    <source>
        <dbReference type="Proteomes" id="UP001107558"/>
    </source>
</evidence>
<dbReference type="GO" id="GO:0000978">
    <property type="term" value="F:RNA polymerase II cis-regulatory region sequence-specific DNA binding"/>
    <property type="evidence" value="ECO:0007669"/>
    <property type="project" value="TreeGrafter"/>
</dbReference>
<keyword evidence="5 6" id="KW-0539">Nucleus</keyword>
<evidence type="ECO:0000256" key="5">
    <source>
        <dbReference type="ARBA" id="ARBA00023242"/>
    </source>
</evidence>
<feature type="compositionally biased region" description="Polar residues" evidence="8">
    <location>
        <begin position="226"/>
        <end position="235"/>
    </location>
</feature>
<dbReference type="PANTHER" id="PTHR45793:SF5">
    <property type="entry name" value="HOMEOTIC PROTEIN OCELLILESS"/>
    <property type="match status" value="1"/>
</dbReference>
<evidence type="ECO:0000256" key="4">
    <source>
        <dbReference type="ARBA" id="ARBA00023155"/>
    </source>
</evidence>
<feature type="compositionally biased region" description="Low complexity" evidence="8">
    <location>
        <begin position="190"/>
        <end position="225"/>
    </location>
</feature>
<evidence type="ECO:0000256" key="1">
    <source>
        <dbReference type="ARBA" id="ARBA00004123"/>
    </source>
</evidence>
<evidence type="ECO:0000259" key="9">
    <source>
        <dbReference type="PROSITE" id="PS50071"/>
    </source>
</evidence>
<evidence type="ECO:0000256" key="6">
    <source>
        <dbReference type="PROSITE-ProRule" id="PRU00108"/>
    </source>
</evidence>
<comment type="subcellular location">
    <subcellularLocation>
        <location evidence="1 6 7">Nucleus</location>
    </subcellularLocation>
</comment>
<dbReference type="InterPro" id="IPR001356">
    <property type="entry name" value="HD"/>
</dbReference>
<dbReference type="SMART" id="SM00389">
    <property type="entry name" value="HOX"/>
    <property type="match status" value="1"/>
</dbReference>
<dbReference type="SUPFAM" id="SSF46689">
    <property type="entry name" value="Homeodomain-like"/>
    <property type="match status" value="1"/>
</dbReference>
<feature type="region of interest" description="Disordered" evidence="8">
    <location>
        <begin position="11"/>
        <end position="33"/>
    </location>
</feature>
<feature type="DNA-binding region" description="Homeobox" evidence="6">
    <location>
        <begin position="66"/>
        <end position="125"/>
    </location>
</feature>
<evidence type="ECO:0000256" key="8">
    <source>
        <dbReference type="SAM" id="MobiDB-lite"/>
    </source>
</evidence>
<name>A0A9J6CRA7_POLVA</name>
<dbReference type="InterPro" id="IPR017970">
    <property type="entry name" value="Homeobox_CS"/>
</dbReference>
<dbReference type="AlphaFoldDB" id="A0A9J6CRA7"/>
<reference evidence="10" key="1">
    <citation type="submission" date="2021-03" db="EMBL/GenBank/DDBJ databases">
        <title>Chromosome level genome of the anhydrobiotic midge Polypedilum vanderplanki.</title>
        <authorList>
            <person name="Yoshida Y."/>
            <person name="Kikawada T."/>
            <person name="Gusev O."/>
        </authorList>
    </citation>
    <scope>NUCLEOTIDE SEQUENCE</scope>
    <source>
        <strain evidence="10">NIAS01</strain>
        <tissue evidence="10">Whole body or cell culture</tissue>
    </source>
</reference>
<protein>
    <recommendedName>
        <fullName evidence="9">Homeobox domain-containing protein</fullName>
    </recommendedName>
</protein>
<feature type="compositionally biased region" description="Low complexity" evidence="8">
    <location>
        <begin position="11"/>
        <end position="20"/>
    </location>
</feature>